<keyword evidence="9" id="KW-1185">Reference proteome</keyword>
<protein>
    <recommendedName>
        <fullName evidence="1">DNA (cytosine-5-)-methyltransferase</fullName>
        <ecNumber evidence="1">2.1.1.37</ecNumber>
    </recommendedName>
</protein>
<dbReference type="SUPFAM" id="SSF53335">
    <property type="entry name" value="S-adenosyl-L-methionine-dependent methyltransferases"/>
    <property type="match status" value="1"/>
</dbReference>
<sequence>MNESAASYLSLCSGIEAATVAWDTLGWVPVGFSEVSPFPCAVLAHHYPDVPNFGDMTKIAAMVRSGEVPAPDILVGGTPCQAFSVAGLRKSMEDDRGKLTLEFVRILDAIDDVRVAAGREPAVCIWENVPGCLNTPDNAFGCFLAGIVGEDAPLVPGRVGWTNAGLVIGPRRAAAWRILDAQYFGVPQRRRRVFVVASARDRFNPGAVLFERKGMRRDTAEGREAGACVAALTANGVGTCGADDNQGQTNRLIASYGGNNTTGPIDIATACNAKGGSGRMDFETETFVVGTLCSSGKAVGSATQQDAESGMLVAHTLRGEGFDASEDGTGRGTPLAPVYPQGVTFHGTDGTARVASFANIATALRSRTPSGVENSSTTAVLCMKADQQVTAFNLRGREGGAMAEVAEVAEVASLRAASGGSSRSYIAGTAVRRLTPVECARLQGFPDHYTQIPWRGKPAAECPDGPQYKAYGNSMAVPCMHWLGLRLKKVMESR</sequence>
<evidence type="ECO:0000256" key="3">
    <source>
        <dbReference type="ARBA" id="ARBA00022679"/>
    </source>
</evidence>
<dbReference type="Proteomes" id="UP000324298">
    <property type="component" value="Unassembled WGS sequence"/>
</dbReference>
<reference evidence="8 9" key="1">
    <citation type="submission" date="2019-04" db="EMBL/GenBank/DDBJ databases">
        <title>Geobacter ruber sp. nov., ferric-reducing bacteria isolated from paddy soil.</title>
        <authorList>
            <person name="Xu Z."/>
            <person name="Masuda Y."/>
            <person name="Itoh H."/>
            <person name="Senoo K."/>
        </authorList>
    </citation>
    <scope>NUCLEOTIDE SEQUENCE [LARGE SCALE GENOMIC DNA]</scope>
    <source>
        <strain evidence="8 9">Red88</strain>
    </source>
</reference>
<dbReference type="PANTHER" id="PTHR46098">
    <property type="entry name" value="TRNA (CYTOSINE(38)-C(5))-METHYLTRANSFERASE"/>
    <property type="match status" value="1"/>
</dbReference>
<dbReference type="InterPro" id="IPR018117">
    <property type="entry name" value="C5_DNA_meth_AS"/>
</dbReference>
<dbReference type="Gene3D" id="3.90.120.10">
    <property type="entry name" value="DNA Methylase, subunit A, domain 2"/>
    <property type="match status" value="1"/>
</dbReference>
<dbReference type="PROSITE" id="PS51679">
    <property type="entry name" value="SAM_MT_C5"/>
    <property type="match status" value="1"/>
</dbReference>
<evidence type="ECO:0000256" key="6">
    <source>
        <dbReference type="ARBA" id="ARBA00047422"/>
    </source>
</evidence>
<dbReference type="PROSITE" id="PS00094">
    <property type="entry name" value="C5_MTASE_1"/>
    <property type="match status" value="1"/>
</dbReference>
<dbReference type="InterPro" id="IPR001525">
    <property type="entry name" value="C5_MeTfrase"/>
</dbReference>
<dbReference type="OrthoDB" id="9813719at2"/>
<evidence type="ECO:0000256" key="4">
    <source>
        <dbReference type="ARBA" id="ARBA00022691"/>
    </source>
</evidence>
<keyword evidence="4 7" id="KW-0949">S-adenosyl-L-methionine</keyword>
<dbReference type="EC" id="2.1.1.37" evidence="1"/>
<keyword evidence="3 7" id="KW-0808">Transferase</keyword>
<comment type="similarity">
    <text evidence="7">Belongs to the class I-like SAM-binding methyltransferase superfamily. C5-methyltransferase family.</text>
</comment>
<evidence type="ECO:0000256" key="5">
    <source>
        <dbReference type="ARBA" id="ARBA00022747"/>
    </source>
</evidence>
<dbReference type="GO" id="GO:0032259">
    <property type="term" value="P:methylation"/>
    <property type="evidence" value="ECO:0007669"/>
    <property type="project" value="UniProtKB-KW"/>
</dbReference>
<dbReference type="EMBL" id="SRSD01000010">
    <property type="protein sequence ID" value="KAA0888802.1"/>
    <property type="molecule type" value="Genomic_DNA"/>
</dbReference>
<evidence type="ECO:0000313" key="9">
    <source>
        <dbReference type="Proteomes" id="UP000324298"/>
    </source>
</evidence>
<evidence type="ECO:0000256" key="7">
    <source>
        <dbReference type="PROSITE-ProRule" id="PRU01016"/>
    </source>
</evidence>
<evidence type="ECO:0000313" key="8">
    <source>
        <dbReference type="EMBL" id="KAA0888802.1"/>
    </source>
</evidence>
<dbReference type="InterPro" id="IPR029063">
    <property type="entry name" value="SAM-dependent_MTases_sf"/>
</dbReference>
<accession>A0A5A9X6K4</accession>
<dbReference type="InterPro" id="IPR050750">
    <property type="entry name" value="C5-MTase"/>
</dbReference>
<keyword evidence="5" id="KW-0680">Restriction system</keyword>
<dbReference type="PANTHER" id="PTHR46098:SF1">
    <property type="entry name" value="TRNA (CYTOSINE(38)-C(5))-METHYLTRANSFERASE"/>
    <property type="match status" value="1"/>
</dbReference>
<proteinExistence type="inferred from homology"/>
<name>A0A5A9X6K4_9BACT</name>
<organism evidence="8 9">
    <name type="scientific">Oryzomonas rubra</name>
    <dbReference type="NCBI Taxonomy" id="2509454"/>
    <lineage>
        <taxon>Bacteria</taxon>
        <taxon>Pseudomonadati</taxon>
        <taxon>Thermodesulfobacteriota</taxon>
        <taxon>Desulfuromonadia</taxon>
        <taxon>Geobacterales</taxon>
        <taxon>Geobacteraceae</taxon>
        <taxon>Oryzomonas</taxon>
    </lineage>
</organism>
<dbReference type="Pfam" id="PF00145">
    <property type="entry name" value="DNA_methylase"/>
    <property type="match status" value="3"/>
</dbReference>
<comment type="caution">
    <text evidence="8">The sequence shown here is derived from an EMBL/GenBank/DDBJ whole genome shotgun (WGS) entry which is preliminary data.</text>
</comment>
<keyword evidence="2 7" id="KW-0489">Methyltransferase</keyword>
<dbReference type="PRINTS" id="PR00105">
    <property type="entry name" value="C5METTRFRASE"/>
</dbReference>
<dbReference type="GO" id="GO:0003886">
    <property type="term" value="F:DNA (cytosine-5-)-methyltransferase activity"/>
    <property type="evidence" value="ECO:0007669"/>
    <property type="project" value="UniProtKB-EC"/>
</dbReference>
<gene>
    <name evidence="8" type="ORF">ET418_15595</name>
</gene>
<feature type="active site" evidence="7">
    <location>
        <position position="80"/>
    </location>
</feature>
<dbReference type="AlphaFoldDB" id="A0A5A9X6K4"/>
<evidence type="ECO:0000256" key="1">
    <source>
        <dbReference type="ARBA" id="ARBA00011975"/>
    </source>
</evidence>
<comment type="catalytic activity">
    <reaction evidence="6">
        <text>a 2'-deoxycytidine in DNA + S-adenosyl-L-methionine = a 5-methyl-2'-deoxycytidine in DNA + S-adenosyl-L-homocysteine + H(+)</text>
        <dbReference type="Rhea" id="RHEA:13681"/>
        <dbReference type="Rhea" id="RHEA-COMP:11369"/>
        <dbReference type="Rhea" id="RHEA-COMP:11370"/>
        <dbReference type="ChEBI" id="CHEBI:15378"/>
        <dbReference type="ChEBI" id="CHEBI:57856"/>
        <dbReference type="ChEBI" id="CHEBI:59789"/>
        <dbReference type="ChEBI" id="CHEBI:85452"/>
        <dbReference type="ChEBI" id="CHEBI:85454"/>
        <dbReference type="EC" id="2.1.1.37"/>
    </reaction>
</comment>
<evidence type="ECO:0000256" key="2">
    <source>
        <dbReference type="ARBA" id="ARBA00022603"/>
    </source>
</evidence>
<dbReference type="RefSeq" id="WP_149309161.1">
    <property type="nucleotide sequence ID" value="NZ_SRSD01000010.1"/>
</dbReference>
<dbReference type="Gene3D" id="3.40.50.150">
    <property type="entry name" value="Vaccinia Virus protein VP39"/>
    <property type="match status" value="1"/>
</dbReference>
<dbReference type="GO" id="GO:0009307">
    <property type="term" value="P:DNA restriction-modification system"/>
    <property type="evidence" value="ECO:0007669"/>
    <property type="project" value="UniProtKB-KW"/>
</dbReference>